<reference evidence="5" key="1">
    <citation type="journal article" date="2020" name="mSystems">
        <title>Genome- and Community-Level Interaction Insights into Carbon Utilization and Element Cycling Functions of Hydrothermarchaeota in Hydrothermal Sediment.</title>
        <authorList>
            <person name="Zhou Z."/>
            <person name="Liu Y."/>
            <person name="Xu W."/>
            <person name="Pan J."/>
            <person name="Luo Z.H."/>
            <person name="Li M."/>
        </authorList>
    </citation>
    <scope>NUCLEOTIDE SEQUENCE [LARGE SCALE GENOMIC DNA]</scope>
    <source>
        <strain evidence="5">SpSt-556</strain>
    </source>
</reference>
<sequence>MFKKSLVVMMLLTLLLTACAPARSQIQSVPESMPTAMSAGAPPAADVYSEGARTIEKEQVVSSGLPNPVERLVIRNANLSIVVRDPGEAMDEIISMAEGMGGFVVTSNLYQRRLANGNLVLEGNVTVRVPALKLNEAMEKIKGLVDDPRTDVLSENINGQDVTAEYTDLKSRLRNLEDAAEQLRKIMETATKTEDVLNVLNELRNVTEQIEVLKGQIKYYEESAAMSAISVNLQAQETVAPITVGGWKPEGVARDAIQALIDAYQTIASGVIWAVLFCLPIALPIGLVIFFIVRGLLRWRKRRKATIPAATAEKSD</sequence>
<accession>A0A7C4KZF1</accession>
<feature type="domain" description="DUF4349" evidence="4">
    <location>
        <begin position="71"/>
        <end position="293"/>
    </location>
</feature>
<feature type="chain" id="PRO_5027902078" evidence="3">
    <location>
        <begin position="21"/>
        <end position="316"/>
    </location>
</feature>
<feature type="signal peptide" evidence="3">
    <location>
        <begin position="1"/>
        <end position="20"/>
    </location>
</feature>
<keyword evidence="2" id="KW-1133">Transmembrane helix</keyword>
<gene>
    <name evidence="5" type="ORF">ENT17_07225</name>
</gene>
<name>A0A7C4KZF1_9CHLR</name>
<keyword evidence="2" id="KW-0472">Membrane</keyword>
<evidence type="ECO:0000256" key="3">
    <source>
        <dbReference type="SAM" id="SignalP"/>
    </source>
</evidence>
<evidence type="ECO:0000256" key="1">
    <source>
        <dbReference type="SAM" id="Coils"/>
    </source>
</evidence>
<dbReference type="Pfam" id="PF14257">
    <property type="entry name" value="DUF4349"/>
    <property type="match status" value="1"/>
</dbReference>
<keyword evidence="2" id="KW-0812">Transmembrane</keyword>
<protein>
    <submittedName>
        <fullName evidence="5">DUF4349 domain-containing protein</fullName>
    </submittedName>
</protein>
<feature type="transmembrane region" description="Helical" evidence="2">
    <location>
        <begin position="271"/>
        <end position="293"/>
    </location>
</feature>
<proteinExistence type="predicted"/>
<evidence type="ECO:0000313" key="5">
    <source>
        <dbReference type="EMBL" id="HGS87396.1"/>
    </source>
</evidence>
<dbReference type="PROSITE" id="PS51257">
    <property type="entry name" value="PROKAR_LIPOPROTEIN"/>
    <property type="match status" value="1"/>
</dbReference>
<comment type="caution">
    <text evidence="5">The sequence shown here is derived from an EMBL/GenBank/DDBJ whole genome shotgun (WGS) entry which is preliminary data.</text>
</comment>
<evidence type="ECO:0000259" key="4">
    <source>
        <dbReference type="Pfam" id="PF14257"/>
    </source>
</evidence>
<evidence type="ECO:0000256" key="2">
    <source>
        <dbReference type="SAM" id="Phobius"/>
    </source>
</evidence>
<organism evidence="5">
    <name type="scientific">Bellilinea caldifistulae</name>
    <dbReference type="NCBI Taxonomy" id="360411"/>
    <lineage>
        <taxon>Bacteria</taxon>
        <taxon>Bacillati</taxon>
        <taxon>Chloroflexota</taxon>
        <taxon>Anaerolineae</taxon>
        <taxon>Anaerolineales</taxon>
        <taxon>Anaerolineaceae</taxon>
        <taxon>Bellilinea</taxon>
    </lineage>
</organism>
<dbReference type="AlphaFoldDB" id="A0A7C4KZF1"/>
<dbReference type="InterPro" id="IPR025645">
    <property type="entry name" value="DUF4349"/>
</dbReference>
<feature type="coiled-coil region" evidence="1">
    <location>
        <begin position="159"/>
        <end position="223"/>
    </location>
</feature>
<keyword evidence="1" id="KW-0175">Coiled coil</keyword>
<dbReference type="EMBL" id="DSXR01000074">
    <property type="protein sequence ID" value="HGS87396.1"/>
    <property type="molecule type" value="Genomic_DNA"/>
</dbReference>
<keyword evidence="3" id="KW-0732">Signal</keyword>